<protein>
    <submittedName>
        <fullName evidence="1">Uncharacterized protein</fullName>
    </submittedName>
</protein>
<sequence>MTFGMFSASTTDVPVINALVKPIPMIAPIRVCELEAGRPKYQVPRFQMIAASSMEKTMARPCAEPMLSSRSVGNICTMA</sequence>
<evidence type="ECO:0000313" key="1">
    <source>
        <dbReference type="EMBL" id="STW04044.1"/>
    </source>
</evidence>
<evidence type="ECO:0000313" key="2">
    <source>
        <dbReference type="Proteomes" id="UP000254571"/>
    </source>
</evidence>
<dbReference type="EMBL" id="UGMX01000002">
    <property type="protein sequence ID" value="STW04044.1"/>
    <property type="molecule type" value="Genomic_DNA"/>
</dbReference>
<name>A0A7H4NV29_9ENTR</name>
<gene>
    <name evidence="1" type="ORF">NCTC9149_00374</name>
</gene>
<dbReference type="AlphaFoldDB" id="A0A7H4NV29"/>
<proteinExistence type="predicted"/>
<dbReference type="Proteomes" id="UP000254571">
    <property type="component" value="Unassembled WGS sequence"/>
</dbReference>
<accession>A0A7H4NV29</accession>
<organism evidence="1 2">
    <name type="scientific">Klebsiella grimontii</name>
    <dbReference type="NCBI Taxonomy" id="2058152"/>
    <lineage>
        <taxon>Bacteria</taxon>
        <taxon>Pseudomonadati</taxon>
        <taxon>Pseudomonadota</taxon>
        <taxon>Gammaproteobacteria</taxon>
        <taxon>Enterobacterales</taxon>
        <taxon>Enterobacteriaceae</taxon>
        <taxon>Klebsiella/Raoultella group</taxon>
        <taxon>Klebsiella</taxon>
    </lineage>
</organism>
<reference evidence="1 2" key="1">
    <citation type="submission" date="2018-06" db="EMBL/GenBank/DDBJ databases">
        <authorList>
            <consortium name="Pathogen Informatics"/>
            <person name="Doyle S."/>
        </authorList>
    </citation>
    <scope>NUCLEOTIDE SEQUENCE [LARGE SCALE GENOMIC DNA]</scope>
    <source>
        <strain evidence="1 2">NCTC9149</strain>
    </source>
</reference>
<comment type="caution">
    <text evidence="1">The sequence shown here is derived from an EMBL/GenBank/DDBJ whole genome shotgun (WGS) entry which is preliminary data.</text>
</comment>